<dbReference type="EMBL" id="JACXVP010000012">
    <property type="protein sequence ID" value="KAG5570694.1"/>
    <property type="molecule type" value="Genomic_DNA"/>
</dbReference>
<keyword evidence="2" id="KW-1185">Reference proteome</keyword>
<sequence>MAPEEWGMSPLKERDYIRLEQKVALKYNYWEYMDSFNRALLYENANKNHFCFIKIRSNVVNQPIPNWFCQWWTLYGPLNSQSLGF</sequence>
<reference evidence="1 2" key="1">
    <citation type="submission" date="2020-09" db="EMBL/GenBank/DDBJ databases">
        <title>De no assembly of potato wild relative species, Solanum commersonii.</title>
        <authorList>
            <person name="Cho K."/>
        </authorList>
    </citation>
    <scope>NUCLEOTIDE SEQUENCE [LARGE SCALE GENOMIC DNA]</scope>
    <source>
        <strain evidence="1">LZ3.2</strain>
        <tissue evidence="1">Leaf</tissue>
    </source>
</reference>
<gene>
    <name evidence="1" type="ORF">H5410_060460</name>
</gene>
<dbReference type="PANTHER" id="PTHR48434">
    <property type="entry name" value="(RAPE) HYPOTHETICAL PROTEIN"/>
    <property type="match status" value="1"/>
</dbReference>
<protein>
    <submittedName>
        <fullName evidence="1">Uncharacterized protein</fullName>
    </submittedName>
</protein>
<organism evidence="1 2">
    <name type="scientific">Solanum commersonii</name>
    <name type="common">Commerson's wild potato</name>
    <name type="synonym">Commerson's nightshade</name>
    <dbReference type="NCBI Taxonomy" id="4109"/>
    <lineage>
        <taxon>Eukaryota</taxon>
        <taxon>Viridiplantae</taxon>
        <taxon>Streptophyta</taxon>
        <taxon>Embryophyta</taxon>
        <taxon>Tracheophyta</taxon>
        <taxon>Spermatophyta</taxon>
        <taxon>Magnoliopsida</taxon>
        <taxon>eudicotyledons</taxon>
        <taxon>Gunneridae</taxon>
        <taxon>Pentapetalae</taxon>
        <taxon>asterids</taxon>
        <taxon>lamiids</taxon>
        <taxon>Solanales</taxon>
        <taxon>Solanaceae</taxon>
        <taxon>Solanoideae</taxon>
        <taxon>Solaneae</taxon>
        <taxon>Solanum</taxon>
    </lineage>
</organism>
<accession>A0A9J5W6L9</accession>
<evidence type="ECO:0000313" key="1">
    <source>
        <dbReference type="EMBL" id="KAG5570694.1"/>
    </source>
</evidence>
<evidence type="ECO:0000313" key="2">
    <source>
        <dbReference type="Proteomes" id="UP000824120"/>
    </source>
</evidence>
<dbReference type="PANTHER" id="PTHR48434:SF1">
    <property type="entry name" value="(RAPE) HYPOTHETICAL PROTEIN"/>
    <property type="match status" value="1"/>
</dbReference>
<comment type="caution">
    <text evidence="1">The sequence shown here is derived from an EMBL/GenBank/DDBJ whole genome shotgun (WGS) entry which is preliminary data.</text>
</comment>
<dbReference type="AlphaFoldDB" id="A0A9J5W6L9"/>
<dbReference type="Proteomes" id="UP000824120">
    <property type="component" value="Chromosome 12"/>
</dbReference>
<name>A0A9J5W6L9_SOLCO</name>
<dbReference type="OrthoDB" id="1743486at2759"/>
<proteinExistence type="predicted"/>